<dbReference type="AlphaFoldDB" id="A0A1I7SNX3"/>
<protein>
    <submittedName>
        <fullName evidence="3">VWA_N domain-containing protein</fullName>
    </submittedName>
</protein>
<accession>A0A1I7SNX3</accession>
<sequence>IYEKLASAEVFQPHAELRVAKRQIEAYLRDRAKMAWDAKVSLESREVRNISDEAVNDPDSADFVRYLDAKTEGDGAVVYQDGHLGHTTYVNRSREYELKPNVNFYGIRTSSESSAVHIPTPVYKRSKRIV</sequence>
<reference evidence="3" key="1">
    <citation type="submission" date="2016-11" db="UniProtKB">
        <authorList>
            <consortium name="WormBaseParasite"/>
        </authorList>
    </citation>
    <scope>IDENTIFICATION</scope>
</reference>
<feature type="domain" description="VWA N-terminal" evidence="1">
    <location>
        <begin position="55"/>
        <end position="129"/>
    </location>
</feature>
<evidence type="ECO:0000259" key="1">
    <source>
        <dbReference type="Pfam" id="PF08399"/>
    </source>
</evidence>
<dbReference type="InterPro" id="IPR013608">
    <property type="entry name" value="VWA_N"/>
</dbReference>
<evidence type="ECO:0000313" key="3">
    <source>
        <dbReference type="WBParaSite" id="BXY_1476300.1"/>
    </source>
</evidence>
<dbReference type="Pfam" id="PF08399">
    <property type="entry name" value="VWA_N"/>
    <property type="match status" value="1"/>
</dbReference>
<proteinExistence type="predicted"/>
<name>A0A1I7SNX3_BURXY</name>
<organism evidence="2 3">
    <name type="scientific">Bursaphelenchus xylophilus</name>
    <name type="common">Pinewood nematode worm</name>
    <name type="synonym">Aphelenchoides xylophilus</name>
    <dbReference type="NCBI Taxonomy" id="6326"/>
    <lineage>
        <taxon>Eukaryota</taxon>
        <taxon>Metazoa</taxon>
        <taxon>Ecdysozoa</taxon>
        <taxon>Nematoda</taxon>
        <taxon>Chromadorea</taxon>
        <taxon>Rhabditida</taxon>
        <taxon>Tylenchina</taxon>
        <taxon>Tylenchomorpha</taxon>
        <taxon>Aphelenchoidea</taxon>
        <taxon>Aphelenchoididae</taxon>
        <taxon>Bursaphelenchus</taxon>
    </lineage>
</organism>
<dbReference type="Proteomes" id="UP000095284">
    <property type="component" value="Unplaced"/>
</dbReference>
<evidence type="ECO:0000313" key="2">
    <source>
        <dbReference type="Proteomes" id="UP000095284"/>
    </source>
</evidence>
<dbReference type="eggNOG" id="KOG2353">
    <property type="taxonomic scope" value="Eukaryota"/>
</dbReference>
<dbReference type="WBParaSite" id="BXY_1476300.1">
    <property type="protein sequence ID" value="BXY_1476300.1"/>
    <property type="gene ID" value="BXY_1476300"/>
</dbReference>